<proteinExistence type="predicted"/>
<protein>
    <submittedName>
        <fullName evidence="1">Uncharacterized protein</fullName>
    </submittedName>
</protein>
<comment type="caution">
    <text evidence="1">The sequence shown here is derived from an EMBL/GenBank/DDBJ whole genome shotgun (WGS) entry which is preliminary data.</text>
</comment>
<gene>
    <name evidence="1" type="ORF">LTR24_001899</name>
</gene>
<dbReference type="EMBL" id="JAVRRG010000015">
    <property type="protein sequence ID" value="KAK5098078.1"/>
    <property type="molecule type" value="Genomic_DNA"/>
</dbReference>
<keyword evidence="2" id="KW-1185">Reference proteome</keyword>
<organism evidence="1 2">
    <name type="scientific">Lithohypha guttulata</name>
    <dbReference type="NCBI Taxonomy" id="1690604"/>
    <lineage>
        <taxon>Eukaryota</taxon>
        <taxon>Fungi</taxon>
        <taxon>Dikarya</taxon>
        <taxon>Ascomycota</taxon>
        <taxon>Pezizomycotina</taxon>
        <taxon>Eurotiomycetes</taxon>
        <taxon>Chaetothyriomycetidae</taxon>
        <taxon>Chaetothyriales</taxon>
        <taxon>Trichomeriaceae</taxon>
        <taxon>Lithohypha</taxon>
    </lineage>
</organism>
<evidence type="ECO:0000313" key="1">
    <source>
        <dbReference type="EMBL" id="KAK5098078.1"/>
    </source>
</evidence>
<reference evidence="1 2" key="1">
    <citation type="submission" date="2023-08" db="EMBL/GenBank/DDBJ databases">
        <title>Black Yeasts Isolated from many extreme environments.</title>
        <authorList>
            <person name="Coleine C."/>
            <person name="Stajich J.E."/>
            <person name="Selbmann L."/>
        </authorList>
    </citation>
    <scope>NUCLEOTIDE SEQUENCE [LARGE SCALE GENOMIC DNA]</scope>
    <source>
        <strain evidence="1 2">CCFEE 5885</strain>
    </source>
</reference>
<dbReference type="PANTHER" id="PTHR42085">
    <property type="entry name" value="F-BOX DOMAIN-CONTAINING PROTEIN"/>
    <property type="match status" value="1"/>
</dbReference>
<dbReference type="PANTHER" id="PTHR42085:SF1">
    <property type="entry name" value="F-BOX DOMAIN-CONTAINING PROTEIN"/>
    <property type="match status" value="1"/>
</dbReference>
<accession>A0ABR0KJ48</accession>
<evidence type="ECO:0000313" key="2">
    <source>
        <dbReference type="Proteomes" id="UP001345013"/>
    </source>
</evidence>
<dbReference type="Proteomes" id="UP001345013">
    <property type="component" value="Unassembled WGS sequence"/>
</dbReference>
<sequence>MERIRQQSSIIQDSSLMKLPPEIRLQIYGHMFRGHTVKANAFHYPQHDGEPQGHISLQPPSPLLNVLLACHTVHDEAITVFYNLVRFRFERHSTDEKWSFTEVKAAFPAYQPLGSIITGLASTRNLVRHVFYGGNDHVLIRDIGSVFPNLKSFEFNLTWDHLGVDQTNFGRAMRYAIRNRDWRHAIKDALEQRFPDGMVHATWELQKSSQTQRGFSVLLHWRLAYRFIEFVGECELDEWTLHVRDPEGNSKNVYDIRQDPLFFEMG</sequence>
<dbReference type="InterPro" id="IPR038883">
    <property type="entry name" value="AN11006-like"/>
</dbReference>
<name>A0ABR0KJ48_9EURO</name>